<reference evidence="2 3" key="1">
    <citation type="submission" date="2023-07" db="EMBL/GenBank/DDBJ databases">
        <title>Sorghum-associated microbial communities from plants grown in Nebraska, USA.</title>
        <authorList>
            <person name="Schachtman D."/>
        </authorList>
    </citation>
    <scope>NUCLEOTIDE SEQUENCE [LARGE SCALE GENOMIC DNA]</scope>
    <source>
        <strain evidence="2 3">BE308</strain>
    </source>
</reference>
<comment type="caution">
    <text evidence="2">The sequence shown here is derived from an EMBL/GenBank/DDBJ whole genome shotgun (WGS) entry which is preliminary data.</text>
</comment>
<dbReference type="Proteomes" id="UP001268089">
    <property type="component" value="Unassembled WGS sequence"/>
</dbReference>
<feature type="compositionally biased region" description="Basic and acidic residues" evidence="1">
    <location>
        <begin position="80"/>
        <end position="91"/>
    </location>
</feature>
<sequence length="91" mass="10296">MFKIYWTDEAQQVHGQETTELVQALQITKEKRDAGHSFVTMVSENPQHAGKPGVDTIVDGKTPDGQDYDWSKAGRAGRPRKNDRIITNKDR</sequence>
<proteinExistence type="predicted"/>
<evidence type="ECO:0000313" key="2">
    <source>
        <dbReference type="EMBL" id="MDR7308369.1"/>
    </source>
</evidence>
<feature type="compositionally biased region" description="Basic and acidic residues" evidence="1">
    <location>
        <begin position="61"/>
        <end position="72"/>
    </location>
</feature>
<keyword evidence="3" id="KW-1185">Reference proteome</keyword>
<feature type="region of interest" description="Disordered" evidence="1">
    <location>
        <begin position="44"/>
        <end position="91"/>
    </location>
</feature>
<dbReference type="EMBL" id="JAVDXO010000010">
    <property type="protein sequence ID" value="MDR7308369.1"/>
    <property type="molecule type" value="Genomic_DNA"/>
</dbReference>
<gene>
    <name evidence="2" type="ORF">J2X15_003678</name>
</gene>
<name>A0ABU1ZS65_9BURK</name>
<evidence type="ECO:0000313" key="3">
    <source>
        <dbReference type="Proteomes" id="UP001268089"/>
    </source>
</evidence>
<dbReference type="RefSeq" id="WP_310345591.1">
    <property type="nucleotide sequence ID" value="NZ_JAVDXO010000010.1"/>
</dbReference>
<organism evidence="2 3">
    <name type="scientific">Rhodoferax saidenbachensis</name>
    <dbReference type="NCBI Taxonomy" id="1484693"/>
    <lineage>
        <taxon>Bacteria</taxon>
        <taxon>Pseudomonadati</taxon>
        <taxon>Pseudomonadota</taxon>
        <taxon>Betaproteobacteria</taxon>
        <taxon>Burkholderiales</taxon>
        <taxon>Comamonadaceae</taxon>
        <taxon>Rhodoferax</taxon>
    </lineage>
</organism>
<protein>
    <submittedName>
        <fullName evidence="2">Uncharacterized protein</fullName>
    </submittedName>
</protein>
<evidence type="ECO:0000256" key="1">
    <source>
        <dbReference type="SAM" id="MobiDB-lite"/>
    </source>
</evidence>
<accession>A0ABU1ZS65</accession>